<dbReference type="AlphaFoldDB" id="A0A9N8V2J4"/>
<keyword evidence="2" id="KW-1133">Transmembrane helix</keyword>
<organism evidence="3 4">
    <name type="scientific">Diversispora eburnea</name>
    <dbReference type="NCBI Taxonomy" id="1213867"/>
    <lineage>
        <taxon>Eukaryota</taxon>
        <taxon>Fungi</taxon>
        <taxon>Fungi incertae sedis</taxon>
        <taxon>Mucoromycota</taxon>
        <taxon>Glomeromycotina</taxon>
        <taxon>Glomeromycetes</taxon>
        <taxon>Diversisporales</taxon>
        <taxon>Diversisporaceae</taxon>
        <taxon>Diversispora</taxon>
    </lineage>
</organism>
<feature type="transmembrane region" description="Helical" evidence="2">
    <location>
        <begin position="36"/>
        <end position="57"/>
    </location>
</feature>
<evidence type="ECO:0000313" key="4">
    <source>
        <dbReference type="Proteomes" id="UP000789706"/>
    </source>
</evidence>
<feature type="region of interest" description="Disordered" evidence="1">
    <location>
        <begin position="1"/>
        <end position="29"/>
    </location>
</feature>
<comment type="caution">
    <text evidence="3">The sequence shown here is derived from an EMBL/GenBank/DDBJ whole genome shotgun (WGS) entry which is preliminary data.</text>
</comment>
<keyword evidence="2" id="KW-0472">Membrane</keyword>
<evidence type="ECO:0000313" key="3">
    <source>
        <dbReference type="EMBL" id="CAG8441018.1"/>
    </source>
</evidence>
<name>A0A9N8V2J4_9GLOM</name>
<reference evidence="3" key="1">
    <citation type="submission" date="2021-06" db="EMBL/GenBank/DDBJ databases">
        <authorList>
            <person name="Kallberg Y."/>
            <person name="Tangrot J."/>
            <person name="Rosling A."/>
        </authorList>
    </citation>
    <scope>NUCLEOTIDE SEQUENCE</scope>
    <source>
        <strain evidence="3">AZ414A</strain>
    </source>
</reference>
<evidence type="ECO:0000256" key="2">
    <source>
        <dbReference type="SAM" id="Phobius"/>
    </source>
</evidence>
<dbReference type="OrthoDB" id="2399281at2759"/>
<dbReference type="Proteomes" id="UP000789706">
    <property type="component" value="Unassembled WGS sequence"/>
</dbReference>
<protein>
    <submittedName>
        <fullName evidence="3">6954_t:CDS:1</fullName>
    </submittedName>
</protein>
<proteinExistence type="predicted"/>
<sequence length="279" mass="32702">MHDEEDPPPAYQDIFPNESTPFISTNNTKSNNREQSFPVCGFLSILILLFLSFNTILVSRPEEEPDDTTRVPEFYQLRWRSRFDSSDFTYIIEATSCSLFITRTNYIGDNDTSYDSYDNINYNNEDDDVNVEEFFYKPSQDNFYKKLITANGKFESHWPAEFLITFTTKGNVRDPSAIEGCDYKILINENLTGNISRKCWRIFESEFTIQAYVRGSVENGLTFFDEKDSKLIHAYTKKPQSFWNYKRRDIFVHSYAPFPSVIPALYSVYYDFVILNLKS</sequence>
<evidence type="ECO:0000256" key="1">
    <source>
        <dbReference type="SAM" id="MobiDB-lite"/>
    </source>
</evidence>
<dbReference type="EMBL" id="CAJVPK010000064">
    <property type="protein sequence ID" value="CAG8441018.1"/>
    <property type="molecule type" value="Genomic_DNA"/>
</dbReference>
<feature type="compositionally biased region" description="Polar residues" evidence="1">
    <location>
        <begin position="17"/>
        <end position="29"/>
    </location>
</feature>
<gene>
    <name evidence="3" type="ORF">DEBURN_LOCUS1438</name>
</gene>
<accession>A0A9N8V2J4</accession>
<keyword evidence="2" id="KW-0812">Transmembrane</keyword>
<keyword evidence="4" id="KW-1185">Reference proteome</keyword>